<protein>
    <submittedName>
        <fullName evidence="6">TPR repeat family protein</fullName>
    </submittedName>
</protein>
<dbReference type="InterPro" id="IPR011990">
    <property type="entry name" value="TPR-like_helical_dom_sf"/>
</dbReference>
<feature type="compositionally biased region" description="Low complexity" evidence="4">
    <location>
        <begin position="608"/>
        <end position="620"/>
    </location>
</feature>
<dbReference type="InterPro" id="IPR024983">
    <property type="entry name" value="CHAT_dom"/>
</dbReference>
<feature type="repeat" description="TPR" evidence="3">
    <location>
        <begin position="98"/>
        <end position="131"/>
    </location>
</feature>
<dbReference type="InterPro" id="IPR019734">
    <property type="entry name" value="TPR_rpt"/>
</dbReference>
<organism evidence="6 7">
    <name type="scientific">Halomicronema hongdechloris C2206</name>
    <dbReference type="NCBI Taxonomy" id="1641165"/>
    <lineage>
        <taxon>Bacteria</taxon>
        <taxon>Bacillati</taxon>
        <taxon>Cyanobacteriota</taxon>
        <taxon>Cyanophyceae</taxon>
        <taxon>Nodosilineales</taxon>
        <taxon>Nodosilineaceae</taxon>
        <taxon>Halomicronema</taxon>
    </lineage>
</organism>
<sequence>MSGGRQMGMGSQASGMLAVLLVVMGAEFPVAATASEPAALIAQEPEPDATAPLERAEALNQQVIELYQAGRYQEAIPLAEEALAIRRQQLGERHPHVAASLNNLALLYEAQGRYGEAEPLYQESLAIRRQQLGERHPAVAQSLNNLALLYVAQGRYGEAEPLYQESLAIRRQQLGERHPDVASSLNNLAGLYVDQGRYGDAEPLYQESLAILHQQLGEHHPKVAASLNNLAVLYYAQGETTQAVRSFQAGLAIEEWHLEINLTTLTEAQRQDYAATLFGTTDAAISLSLQSAEAPPLGLTTLLRRKGRLLEAGSSSLQRLRQNLTPEDQTLLDNLIDVRQQLAALTFNPPENLPPEEYRSQLAALEQQDSDLSATLARRSAVFRVEAEPVEIAAVQAQIPADGVLVEYARYHPFDAKANPANRWGDPRYAAYLLFPNGRIEAIDLGDAAAIDTAVQAFTTLLQDPRADLRGDPATIITEIDPDRIETVTSTLQALVLDPIAPYLEGREHLLISPDSQLNRLPFEALQTDDGRYLVEQYQISYLNSGRDLLKFDVLDPSTAPAVILANPDYEQAAPRLRSGLDSVTGSYPSGVVGEAAPKELESRGERSSSGVERSSSGVETNRRSTDLSQLQVEPLPGTAAEAGAIQPLLPNATVLTEDQATENVLKTVQAPRILHIATHGFFLEDQPIPVAEESRGLSLAAADGLRALPRLTAPVENPLLRSGLALAGFNARSSGDEDGVFTALEAANLNLFGTQLVVLSACDTGLGDIANGEGVYGLRRAFAIAGAETQLMSLWQVSDTGTQSLMARYYEKLMAGMGRSEALRAVQLEMIRAGGQYSRPYYWAAFILAGDWRPLE</sequence>
<dbReference type="Gene3D" id="1.25.40.10">
    <property type="entry name" value="Tetratricopeptide repeat domain"/>
    <property type="match status" value="1"/>
</dbReference>
<keyword evidence="2 3" id="KW-0802">TPR repeat</keyword>
<accession>A0A1Z3HHG0</accession>
<evidence type="ECO:0000256" key="3">
    <source>
        <dbReference type="PROSITE-ProRule" id="PRU00339"/>
    </source>
</evidence>
<dbReference type="KEGG" id="hhg:XM38_006810"/>
<dbReference type="OrthoDB" id="3193074at2"/>
<evidence type="ECO:0000259" key="5">
    <source>
        <dbReference type="Pfam" id="PF12770"/>
    </source>
</evidence>
<dbReference type="SUPFAM" id="SSF48452">
    <property type="entry name" value="TPR-like"/>
    <property type="match status" value="1"/>
</dbReference>
<dbReference type="Pfam" id="PF13374">
    <property type="entry name" value="TPR_10"/>
    <property type="match status" value="1"/>
</dbReference>
<evidence type="ECO:0000313" key="7">
    <source>
        <dbReference type="Proteomes" id="UP000191901"/>
    </source>
</evidence>
<dbReference type="SMART" id="SM00028">
    <property type="entry name" value="TPR"/>
    <property type="match status" value="5"/>
</dbReference>
<dbReference type="Pfam" id="PF13424">
    <property type="entry name" value="TPR_12"/>
    <property type="match status" value="2"/>
</dbReference>
<feature type="domain" description="CHAT" evidence="5">
    <location>
        <begin position="490"/>
        <end position="852"/>
    </location>
</feature>
<dbReference type="PROSITE" id="PS50005">
    <property type="entry name" value="TPR"/>
    <property type="match status" value="3"/>
</dbReference>
<gene>
    <name evidence="6" type="ORF">XM38_006810</name>
</gene>
<evidence type="ECO:0000256" key="2">
    <source>
        <dbReference type="ARBA" id="ARBA00022803"/>
    </source>
</evidence>
<proteinExistence type="predicted"/>
<keyword evidence="7" id="KW-1185">Reference proteome</keyword>
<reference evidence="6 7" key="1">
    <citation type="journal article" date="2016" name="Biochim. Biophys. Acta">
        <title>Characterization of red-shifted phycobilisomes isolated from the chlorophyll f-containing cyanobacterium Halomicronema hongdechloris.</title>
        <authorList>
            <person name="Li Y."/>
            <person name="Lin Y."/>
            <person name="Garvey C.J."/>
            <person name="Birch D."/>
            <person name="Corkery R.W."/>
            <person name="Loughlin P.C."/>
            <person name="Scheer H."/>
            <person name="Willows R.D."/>
            <person name="Chen M."/>
        </authorList>
    </citation>
    <scope>NUCLEOTIDE SEQUENCE [LARGE SCALE GENOMIC DNA]</scope>
    <source>
        <strain evidence="6 7">C2206</strain>
    </source>
</reference>
<keyword evidence="1" id="KW-0677">Repeat</keyword>
<dbReference type="EMBL" id="CP021983">
    <property type="protein sequence ID" value="ASC69752.1"/>
    <property type="molecule type" value="Genomic_DNA"/>
</dbReference>
<evidence type="ECO:0000313" key="6">
    <source>
        <dbReference type="EMBL" id="ASC69752.1"/>
    </source>
</evidence>
<feature type="compositionally biased region" description="Basic and acidic residues" evidence="4">
    <location>
        <begin position="597"/>
        <end position="607"/>
    </location>
</feature>
<dbReference type="Pfam" id="PF12770">
    <property type="entry name" value="CHAT"/>
    <property type="match status" value="1"/>
</dbReference>
<dbReference type="PANTHER" id="PTHR45641">
    <property type="entry name" value="TETRATRICOPEPTIDE REPEAT PROTEIN (AFU_ORTHOLOGUE AFUA_6G03870)"/>
    <property type="match status" value="1"/>
</dbReference>
<feature type="repeat" description="TPR" evidence="3">
    <location>
        <begin position="224"/>
        <end position="257"/>
    </location>
</feature>
<feature type="region of interest" description="Disordered" evidence="4">
    <location>
        <begin position="588"/>
        <end position="630"/>
    </location>
</feature>
<dbReference type="Proteomes" id="UP000191901">
    <property type="component" value="Chromosome"/>
</dbReference>
<evidence type="ECO:0000256" key="4">
    <source>
        <dbReference type="SAM" id="MobiDB-lite"/>
    </source>
</evidence>
<evidence type="ECO:0000256" key="1">
    <source>
        <dbReference type="ARBA" id="ARBA00022737"/>
    </source>
</evidence>
<dbReference type="AlphaFoldDB" id="A0A1Z3HHG0"/>
<feature type="repeat" description="TPR" evidence="3">
    <location>
        <begin position="140"/>
        <end position="173"/>
    </location>
</feature>
<dbReference type="PANTHER" id="PTHR45641:SF19">
    <property type="entry name" value="NEPHROCYSTIN-3"/>
    <property type="match status" value="1"/>
</dbReference>
<name>A0A1Z3HHG0_9CYAN</name>
<dbReference type="PRINTS" id="PR00381">
    <property type="entry name" value="KINESINLIGHT"/>
</dbReference>